<dbReference type="PROSITE" id="PS50071">
    <property type="entry name" value="HOMEOBOX_2"/>
    <property type="match status" value="1"/>
</dbReference>
<dbReference type="InterPro" id="IPR017970">
    <property type="entry name" value="Homeobox_CS"/>
</dbReference>
<dbReference type="OMA" id="MMFDMKR"/>
<dbReference type="Gene3D" id="1.10.10.60">
    <property type="entry name" value="Homeodomain-like"/>
    <property type="match status" value="1"/>
</dbReference>
<dbReference type="SUPFAM" id="SSF46689">
    <property type="entry name" value="Homeodomain-like"/>
    <property type="match status" value="1"/>
</dbReference>
<keyword evidence="13" id="KW-1185">Reference proteome</keyword>
<feature type="compositionally biased region" description="Polar residues" evidence="11">
    <location>
        <begin position="52"/>
        <end position="64"/>
    </location>
</feature>
<comment type="similarity">
    <text evidence="8">Belongs to the HMX homeobox family.</text>
</comment>
<keyword evidence="4 9" id="KW-0238">DNA-binding</keyword>
<dbReference type="WBParaSite" id="HCON_00083670-00001">
    <property type="protein sequence ID" value="HCON_00083670-00001"/>
    <property type="gene ID" value="HCON_00083670"/>
</dbReference>
<dbReference type="GO" id="GO:0000977">
    <property type="term" value="F:RNA polymerase II transcription regulatory region sequence-specific DNA binding"/>
    <property type="evidence" value="ECO:0007669"/>
    <property type="project" value="TreeGrafter"/>
</dbReference>
<feature type="compositionally biased region" description="Low complexity" evidence="11">
    <location>
        <begin position="113"/>
        <end position="122"/>
    </location>
</feature>
<dbReference type="OrthoDB" id="6159439at2759"/>
<evidence type="ECO:0000256" key="5">
    <source>
        <dbReference type="ARBA" id="ARBA00023155"/>
    </source>
</evidence>
<feature type="domain" description="Homeobox" evidence="12">
    <location>
        <begin position="207"/>
        <end position="267"/>
    </location>
</feature>
<evidence type="ECO:0000313" key="14">
    <source>
        <dbReference type="WBParaSite" id="HCON_00083670-00001"/>
    </source>
</evidence>
<proteinExistence type="inferred from homology"/>
<dbReference type="Proteomes" id="UP000025227">
    <property type="component" value="Unplaced"/>
</dbReference>
<feature type="compositionally biased region" description="Basic and acidic residues" evidence="11">
    <location>
        <begin position="153"/>
        <end position="163"/>
    </location>
</feature>
<evidence type="ECO:0000259" key="12">
    <source>
        <dbReference type="PROSITE" id="PS50071"/>
    </source>
</evidence>
<dbReference type="PANTHER" id="PTHR46110">
    <property type="entry name" value="HOMEOBOX PROTEIN HMX"/>
    <property type="match status" value="1"/>
</dbReference>
<evidence type="ECO:0000256" key="3">
    <source>
        <dbReference type="ARBA" id="ARBA00023015"/>
    </source>
</evidence>
<organism evidence="13 14">
    <name type="scientific">Haemonchus contortus</name>
    <name type="common">Barber pole worm</name>
    <dbReference type="NCBI Taxonomy" id="6289"/>
    <lineage>
        <taxon>Eukaryota</taxon>
        <taxon>Metazoa</taxon>
        <taxon>Ecdysozoa</taxon>
        <taxon>Nematoda</taxon>
        <taxon>Chromadorea</taxon>
        <taxon>Rhabditida</taxon>
        <taxon>Rhabditina</taxon>
        <taxon>Rhabditomorpha</taxon>
        <taxon>Strongyloidea</taxon>
        <taxon>Trichostrongylidae</taxon>
        <taxon>Haemonchus</taxon>
    </lineage>
</organism>
<feature type="compositionally biased region" description="Polar residues" evidence="11">
    <location>
        <begin position="126"/>
        <end position="146"/>
    </location>
</feature>
<feature type="region of interest" description="Disordered" evidence="11">
    <location>
        <begin position="1"/>
        <end position="39"/>
    </location>
</feature>
<dbReference type="GO" id="GO:0005634">
    <property type="term" value="C:nucleus"/>
    <property type="evidence" value="ECO:0007669"/>
    <property type="project" value="UniProtKB-SubCell"/>
</dbReference>
<accession>A0A7I4YCB9</accession>
<sequence length="346" mass="37686">MDETLKRLSSQGMSSTSRKVLRNDLSASNSDEPSEPTTCKFNILDLLETDQKNLPHTSPSSSVSTDEEPPMMFDSRFAFPQLAALFQHSIGPPGLFGAGLPFIPWMMPTTAAAPSVSSTASPKMKSAQNPGLGQDTTTSSPYSISQILLEHPNSSEEKVKFGRPEGLPKSGQGEPSSPDSDIEEQVEDCGDAQGSDDETSSDPSNVNRKKKTRTVFSRHQVSQLEMMFDMKRYLSSQERAHLAQKLHLTETQVKIWFQNRRNKFKRQAVTDDPTAALQMHRAGLFGHSLSTSDRLPTMSSSLLSNPAGSSLSLRPLSMPAVNPATAARFLFGTYGAIAAAHAQQII</sequence>
<dbReference type="InterPro" id="IPR001356">
    <property type="entry name" value="HD"/>
</dbReference>
<dbReference type="AlphaFoldDB" id="A0A7I4YCB9"/>
<evidence type="ECO:0000256" key="6">
    <source>
        <dbReference type="ARBA" id="ARBA00023163"/>
    </source>
</evidence>
<evidence type="ECO:0000256" key="1">
    <source>
        <dbReference type="ARBA" id="ARBA00004123"/>
    </source>
</evidence>
<dbReference type="PRINTS" id="PR00024">
    <property type="entry name" value="HOMEOBOX"/>
</dbReference>
<dbReference type="CDD" id="cd00086">
    <property type="entry name" value="homeodomain"/>
    <property type="match status" value="1"/>
</dbReference>
<evidence type="ECO:0000256" key="7">
    <source>
        <dbReference type="ARBA" id="ARBA00023242"/>
    </source>
</evidence>
<dbReference type="PROSITE" id="PS00027">
    <property type="entry name" value="HOMEOBOX_1"/>
    <property type="match status" value="1"/>
</dbReference>
<evidence type="ECO:0000256" key="4">
    <source>
        <dbReference type="ARBA" id="ARBA00023125"/>
    </source>
</evidence>
<evidence type="ECO:0000256" key="10">
    <source>
        <dbReference type="RuleBase" id="RU000682"/>
    </source>
</evidence>
<name>A0A7I4YCB9_HAECO</name>
<reference evidence="14" key="1">
    <citation type="submission" date="2020-12" db="UniProtKB">
        <authorList>
            <consortium name="WormBaseParasite"/>
        </authorList>
    </citation>
    <scope>IDENTIFICATION</scope>
    <source>
        <strain evidence="14">MHco3</strain>
    </source>
</reference>
<evidence type="ECO:0000256" key="9">
    <source>
        <dbReference type="PROSITE-ProRule" id="PRU00108"/>
    </source>
</evidence>
<feature type="compositionally biased region" description="Polar residues" evidence="11">
    <location>
        <begin position="25"/>
        <end position="39"/>
    </location>
</feature>
<keyword evidence="2" id="KW-0217">Developmental protein</keyword>
<dbReference type="InterPro" id="IPR051300">
    <property type="entry name" value="HMX_Homeobox_TF"/>
</dbReference>
<feature type="compositionally biased region" description="Acidic residues" evidence="11">
    <location>
        <begin position="180"/>
        <end position="200"/>
    </location>
</feature>
<feature type="region of interest" description="Disordered" evidence="11">
    <location>
        <begin position="50"/>
        <end position="69"/>
    </location>
</feature>
<keyword evidence="5 9" id="KW-0371">Homeobox</keyword>
<evidence type="ECO:0000256" key="11">
    <source>
        <dbReference type="SAM" id="MobiDB-lite"/>
    </source>
</evidence>
<keyword evidence="3" id="KW-0805">Transcription regulation</keyword>
<feature type="DNA-binding region" description="Homeobox" evidence="9">
    <location>
        <begin position="209"/>
        <end position="268"/>
    </location>
</feature>
<protein>
    <submittedName>
        <fullName evidence="14">Homeobox domain containing protein</fullName>
    </submittedName>
</protein>
<keyword evidence="7 9" id="KW-0539">Nucleus</keyword>
<dbReference type="PANTHER" id="PTHR46110:SF3">
    <property type="entry name" value="HOMEOBOX PROTEIN HMX"/>
    <property type="match status" value="1"/>
</dbReference>
<dbReference type="SMART" id="SM00389">
    <property type="entry name" value="HOX"/>
    <property type="match status" value="1"/>
</dbReference>
<dbReference type="InterPro" id="IPR020479">
    <property type="entry name" value="HD_metazoa"/>
</dbReference>
<evidence type="ECO:0000256" key="2">
    <source>
        <dbReference type="ARBA" id="ARBA00022473"/>
    </source>
</evidence>
<dbReference type="Pfam" id="PF00046">
    <property type="entry name" value="Homeodomain"/>
    <property type="match status" value="1"/>
</dbReference>
<evidence type="ECO:0000256" key="8">
    <source>
        <dbReference type="ARBA" id="ARBA00038165"/>
    </source>
</evidence>
<dbReference type="GO" id="GO:0000981">
    <property type="term" value="F:DNA-binding transcription factor activity, RNA polymerase II-specific"/>
    <property type="evidence" value="ECO:0007669"/>
    <property type="project" value="InterPro"/>
</dbReference>
<dbReference type="InterPro" id="IPR009057">
    <property type="entry name" value="Homeodomain-like_sf"/>
</dbReference>
<comment type="subcellular location">
    <subcellularLocation>
        <location evidence="1 9 10">Nucleus</location>
    </subcellularLocation>
</comment>
<feature type="region of interest" description="Disordered" evidence="11">
    <location>
        <begin position="113"/>
        <end position="214"/>
    </location>
</feature>
<keyword evidence="6" id="KW-0804">Transcription</keyword>
<evidence type="ECO:0000313" key="13">
    <source>
        <dbReference type="Proteomes" id="UP000025227"/>
    </source>
</evidence>
<dbReference type="FunFam" id="1.10.10.60:FF:000053">
    <property type="entry name" value="H6 family homeobox 2"/>
    <property type="match status" value="1"/>
</dbReference>
<feature type="compositionally biased region" description="Polar residues" evidence="11">
    <location>
        <begin position="7"/>
        <end position="18"/>
    </location>
</feature>